<accession>A0A1V4IR19</accession>
<dbReference type="GO" id="GO:0046556">
    <property type="term" value="F:alpha-L-arabinofuranosidase activity"/>
    <property type="evidence" value="ECO:0007669"/>
    <property type="project" value="UniProtKB-EC"/>
</dbReference>
<protein>
    <submittedName>
        <fullName evidence="8">Extracellular exo-alpha-(1-&gt;5)-L-arabinofuranosidase</fullName>
        <ecNumber evidence="8">3.2.1.55</ecNumber>
    </submittedName>
</protein>
<evidence type="ECO:0000256" key="6">
    <source>
        <dbReference type="PIRSR" id="PIRSR606710-2"/>
    </source>
</evidence>
<evidence type="ECO:0000313" key="8">
    <source>
        <dbReference type="EMBL" id="OPJ62386.1"/>
    </source>
</evidence>
<name>A0A1V4IR19_9CLOT</name>
<evidence type="ECO:0000256" key="1">
    <source>
        <dbReference type="ARBA" id="ARBA00009865"/>
    </source>
</evidence>
<dbReference type="GO" id="GO:0005975">
    <property type="term" value="P:carbohydrate metabolic process"/>
    <property type="evidence" value="ECO:0007669"/>
    <property type="project" value="InterPro"/>
</dbReference>
<dbReference type="AlphaFoldDB" id="A0A1V4IR19"/>
<dbReference type="OrthoDB" id="273314at2"/>
<evidence type="ECO:0000256" key="4">
    <source>
        <dbReference type="ARBA" id="ARBA00023295"/>
    </source>
</evidence>
<feature type="active site" description="Proton donor" evidence="5">
    <location>
        <position position="198"/>
    </location>
</feature>
<dbReference type="PANTHER" id="PTHR43817">
    <property type="entry name" value="GLYCOSYL HYDROLASE"/>
    <property type="match status" value="1"/>
</dbReference>
<proteinExistence type="inferred from homology"/>
<dbReference type="CDD" id="cd18817">
    <property type="entry name" value="GH43f_LbAraf43-like"/>
    <property type="match status" value="1"/>
</dbReference>
<sequence>MENIVLKSNTKFKNPLIEQRADPWIYKHDDGFYYFTGSYPEYDRIILRKSNTINGLRNAKEKAIWRKHEIGVMGAHIWAPEIHYINGRWYIYFAAGVSDDKWHIRTYVLENESADPMEDTWVEKGRLETNWDSFTLDATTFMHNGTQYLVWAQKDRKMDNNSNLYIAEMENPCKLKGNQVRLTVPEYDWECNGFKVNEGPAVIKKNGKIFISYSASATDYNYCMGLLSADIHSNLLDPKSWHKSPTPVFQTSEATGEYGPGHNCFTVSDDGEDDILVYHARPYKEIVGNPLYDHNRHTRVKKLEWNEDGTPNFGIPGEQ</sequence>
<feature type="site" description="Important for catalytic activity, responsible for pKa modulation of the active site Glu and correct orientation of both the proton donor and substrate" evidence="6">
    <location>
        <position position="137"/>
    </location>
</feature>
<dbReference type="InterPro" id="IPR023296">
    <property type="entry name" value="Glyco_hydro_beta-prop_sf"/>
</dbReference>
<keyword evidence="2" id="KW-0732">Signal</keyword>
<evidence type="ECO:0000256" key="2">
    <source>
        <dbReference type="ARBA" id="ARBA00022729"/>
    </source>
</evidence>
<feature type="active site" description="Proton acceptor" evidence="5">
    <location>
        <position position="22"/>
    </location>
</feature>
<evidence type="ECO:0000256" key="3">
    <source>
        <dbReference type="ARBA" id="ARBA00022801"/>
    </source>
</evidence>
<reference evidence="8 9" key="1">
    <citation type="submission" date="2017-03" db="EMBL/GenBank/DDBJ databases">
        <title>Genome sequence of Clostridium oryzae DSM 28571.</title>
        <authorList>
            <person name="Poehlein A."/>
            <person name="Daniel R."/>
        </authorList>
    </citation>
    <scope>NUCLEOTIDE SEQUENCE [LARGE SCALE GENOMIC DNA]</scope>
    <source>
        <strain evidence="8 9">DSM 28571</strain>
    </source>
</reference>
<dbReference type="SUPFAM" id="SSF75005">
    <property type="entry name" value="Arabinanase/levansucrase/invertase"/>
    <property type="match status" value="1"/>
</dbReference>
<dbReference type="EC" id="3.2.1.55" evidence="8"/>
<dbReference type="STRING" id="1450648.CLORY_17550"/>
<dbReference type="Pfam" id="PF04616">
    <property type="entry name" value="Glyco_hydro_43"/>
    <property type="match status" value="1"/>
</dbReference>
<dbReference type="RefSeq" id="WP_079423368.1">
    <property type="nucleotide sequence ID" value="NZ_MZGV01000015.1"/>
</dbReference>
<evidence type="ECO:0000256" key="7">
    <source>
        <dbReference type="RuleBase" id="RU361187"/>
    </source>
</evidence>
<comment type="similarity">
    <text evidence="1 7">Belongs to the glycosyl hydrolase 43 family.</text>
</comment>
<dbReference type="Gene3D" id="2.115.10.20">
    <property type="entry name" value="Glycosyl hydrolase domain, family 43"/>
    <property type="match status" value="1"/>
</dbReference>
<evidence type="ECO:0000256" key="5">
    <source>
        <dbReference type="PIRSR" id="PIRSR606710-1"/>
    </source>
</evidence>
<keyword evidence="9" id="KW-1185">Reference proteome</keyword>
<dbReference type="InterPro" id="IPR006710">
    <property type="entry name" value="Glyco_hydro_43"/>
</dbReference>
<dbReference type="InterPro" id="IPR016828">
    <property type="entry name" value="Alpha-L-arabinofuranosidase"/>
</dbReference>
<gene>
    <name evidence="8" type="ORF">CLORY_17550</name>
</gene>
<keyword evidence="4 7" id="KW-0326">Glycosidase</keyword>
<evidence type="ECO:0000313" key="9">
    <source>
        <dbReference type="Proteomes" id="UP000190080"/>
    </source>
</evidence>
<comment type="caution">
    <text evidence="8">The sequence shown here is derived from an EMBL/GenBank/DDBJ whole genome shotgun (WGS) entry which is preliminary data.</text>
</comment>
<dbReference type="PANTHER" id="PTHR43817:SF1">
    <property type="entry name" value="HYDROLASE, FAMILY 43, PUTATIVE (AFU_ORTHOLOGUE AFUA_3G01660)-RELATED"/>
    <property type="match status" value="1"/>
</dbReference>
<organism evidence="8 9">
    <name type="scientific">Clostridium oryzae</name>
    <dbReference type="NCBI Taxonomy" id="1450648"/>
    <lineage>
        <taxon>Bacteria</taxon>
        <taxon>Bacillati</taxon>
        <taxon>Bacillota</taxon>
        <taxon>Clostridia</taxon>
        <taxon>Eubacteriales</taxon>
        <taxon>Clostridiaceae</taxon>
        <taxon>Clostridium</taxon>
    </lineage>
</organism>
<dbReference type="EMBL" id="MZGV01000015">
    <property type="protein sequence ID" value="OPJ62386.1"/>
    <property type="molecule type" value="Genomic_DNA"/>
</dbReference>
<keyword evidence="3 7" id="KW-0378">Hydrolase</keyword>
<dbReference type="PIRSF" id="PIRSF025414">
    <property type="entry name" value="Alpha-L-arabinofuranosidase"/>
    <property type="match status" value="1"/>
</dbReference>
<dbReference type="Proteomes" id="UP000190080">
    <property type="component" value="Unassembled WGS sequence"/>
</dbReference>